<dbReference type="GO" id="GO:0005524">
    <property type="term" value="F:ATP binding"/>
    <property type="evidence" value="ECO:0007669"/>
    <property type="project" value="UniProtKB-KW"/>
</dbReference>
<reference evidence="12 13" key="1">
    <citation type="journal article" date="2022" name="Nat. Ecol. Evol.">
        <title>A masculinizing supergene underlies an exaggerated male reproductive morph in a spider.</title>
        <authorList>
            <person name="Hendrickx F."/>
            <person name="De Corte Z."/>
            <person name="Sonet G."/>
            <person name="Van Belleghem S.M."/>
            <person name="Kostlbacher S."/>
            <person name="Vangestel C."/>
        </authorList>
    </citation>
    <scope>NUCLEOTIDE SEQUENCE [LARGE SCALE GENOMIC DNA]</scope>
    <source>
        <strain evidence="12">W744_W776</strain>
    </source>
</reference>
<dbReference type="SMART" id="SM00487">
    <property type="entry name" value="DEXDc"/>
    <property type="match status" value="1"/>
</dbReference>
<protein>
    <recommendedName>
        <fullName evidence="1">RNA helicase</fullName>
        <ecNumber evidence="1">3.6.4.13</ecNumber>
    </recommendedName>
</protein>
<dbReference type="CDD" id="cd22430">
    <property type="entry name" value="KH-I_DDX43_DDX53"/>
    <property type="match status" value="1"/>
</dbReference>
<evidence type="ECO:0000256" key="3">
    <source>
        <dbReference type="ARBA" id="ARBA00022801"/>
    </source>
</evidence>
<dbReference type="GO" id="GO:0010468">
    <property type="term" value="P:regulation of gene expression"/>
    <property type="evidence" value="ECO:0007669"/>
    <property type="project" value="UniProtKB-ARBA"/>
</dbReference>
<dbReference type="InterPro" id="IPR001650">
    <property type="entry name" value="Helicase_C-like"/>
</dbReference>
<dbReference type="SUPFAM" id="SSF52540">
    <property type="entry name" value="P-loop containing nucleoside triphosphate hydrolases"/>
    <property type="match status" value="1"/>
</dbReference>
<feature type="domain" description="Helicase C-terminal" evidence="11">
    <location>
        <begin position="459"/>
        <end position="620"/>
    </location>
</feature>
<dbReference type="PROSITE" id="PS50084">
    <property type="entry name" value="KH_TYPE_1"/>
    <property type="match status" value="1"/>
</dbReference>
<dbReference type="PROSITE" id="PS51192">
    <property type="entry name" value="HELICASE_ATP_BIND_1"/>
    <property type="match status" value="1"/>
</dbReference>
<evidence type="ECO:0000256" key="8">
    <source>
        <dbReference type="RuleBase" id="RU000492"/>
    </source>
</evidence>
<evidence type="ECO:0000256" key="7">
    <source>
        <dbReference type="PROSITE-ProRule" id="PRU00117"/>
    </source>
</evidence>
<dbReference type="GO" id="GO:0016787">
    <property type="term" value="F:hydrolase activity"/>
    <property type="evidence" value="ECO:0007669"/>
    <property type="project" value="UniProtKB-KW"/>
</dbReference>
<evidence type="ECO:0000256" key="5">
    <source>
        <dbReference type="ARBA" id="ARBA00022840"/>
    </source>
</evidence>
<dbReference type="InterPro" id="IPR004088">
    <property type="entry name" value="KH_dom_type_1"/>
</dbReference>
<dbReference type="SUPFAM" id="SSF54791">
    <property type="entry name" value="Eukaryotic type KH-domain (KH-domain type I)"/>
    <property type="match status" value="1"/>
</dbReference>
<dbReference type="SMART" id="SM00322">
    <property type="entry name" value="KH"/>
    <property type="match status" value="1"/>
</dbReference>
<sequence length="646" mass="72481">MEEYWDVADDSAPSDRIPNQTMYIVPAKRRENVRNNDQTREYSGDSRRYEDRSFSTQGARKPFSGVNYLSKECLEIQIASSNVGKVIGRGGSKIKELQNDSGARISIDRESFDGYTSVKLTGSAEACEKAKALIEELTADVGHLSMNQSTHENNDETANENIPDGINTFIDWDALKKQGEENKKKWLASLPPLKKNFYTEDSAVGGLSQKQVVDFREANNNISVIKVDADDDKPIPNPVSTFRQAFQHYPELLQELSNQGFKNPSPIQCQAWPIILSGHDMIGIAQTGTGKTIAFLFPALIHLVGQVTPRAERKGPSVVVMAPTRELAQQIEVEAKKYKYKGVTSVCVYGGGSRKEQISMLAKGVDIVIATPGRLNDLVMNKFVDVSGVTYLVLDEADRMLDLGFEPQIRKIVIDIRPDRQTIMTSATWTHEIQEMAARYLTKPFKVNVGALDLAAVHTVTQEIIFAEDEDRREILHDFLANMGPDDKVIVFVERKAIADDLSSDLLLGGIECQSIHGDREQCDREQALDDLKTGLVRILVATDVASRGLDIKDITHIFNMYFPHNIEEYVHRVGRTGRAGRTGTAVSLFTRGDWMHAEGLIKILEEAQQEVPDELYNMADRYRVWKRKKAAEDSDARGRRGRRRF</sequence>
<evidence type="ECO:0000259" key="11">
    <source>
        <dbReference type="PROSITE" id="PS51194"/>
    </source>
</evidence>
<dbReference type="Gene3D" id="3.40.50.300">
    <property type="entry name" value="P-loop containing nucleotide triphosphate hydrolases"/>
    <property type="match status" value="2"/>
</dbReference>
<comment type="similarity">
    <text evidence="8">Belongs to the DEAD box helicase family.</text>
</comment>
<evidence type="ECO:0000256" key="1">
    <source>
        <dbReference type="ARBA" id="ARBA00012552"/>
    </source>
</evidence>
<dbReference type="PROSITE" id="PS00039">
    <property type="entry name" value="DEAD_ATP_HELICASE"/>
    <property type="match status" value="1"/>
</dbReference>
<keyword evidence="2 8" id="KW-0547">Nucleotide-binding</keyword>
<dbReference type="Gene3D" id="3.30.1370.10">
    <property type="entry name" value="K Homology domain, type 1"/>
    <property type="match status" value="1"/>
</dbReference>
<organism evidence="12 13">
    <name type="scientific">Oedothorax gibbosus</name>
    <dbReference type="NCBI Taxonomy" id="931172"/>
    <lineage>
        <taxon>Eukaryota</taxon>
        <taxon>Metazoa</taxon>
        <taxon>Ecdysozoa</taxon>
        <taxon>Arthropoda</taxon>
        <taxon>Chelicerata</taxon>
        <taxon>Arachnida</taxon>
        <taxon>Araneae</taxon>
        <taxon>Araneomorphae</taxon>
        <taxon>Entelegynae</taxon>
        <taxon>Araneoidea</taxon>
        <taxon>Linyphiidae</taxon>
        <taxon>Erigoninae</taxon>
        <taxon>Oedothorax</taxon>
    </lineage>
</organism>
<gene>
    <name evidence="12" type="ORF">JTE90_010826</name>
</gene>
<dbReference type="PANTHER" id="PTHR47958">
    <property type="entry name" value="ATP-DEPENDENT RNA HELICASE DBP3"/>
    <property type="match status" value="1"/>
</dbReference>
<keyword evidence="5 8" id="KW-0067">ATP-binding</keyword>
<keyword evidence="7" id="KW-0694">RNA-binding</keyword>
<evidence type="ECO:0000256" key="6">
    <source>
        <dbReference type="ARBA" id="ARBA00047984"/>
    </source>
</evidence>
<feature type="region of interest" description="Disordered" evidence="9">
    <location>
        <begin position="25"/>
        <end position="58"/>
    </location>
</feature>
<dbReference type="EC" id="3.6.4.13" evidence="1"/>
<dbReference type="PROSITE" id="PS51194">
    <property type="entry name" value="HELICASE_CTER"/>
    <property type="match status" value="1"/>
</dbReference>
<dbReference type="SMART" id="SM00490">
    <property type="entry name" value="HELICc"/>
    <property type="match status" value="1"/>
</dbReference>
<feature type="region of interest" description="Disordered" evidence="9">
    <location>
        <begin position="1"/>
        <end position="20"/>
    </location>
</feature>
<comment type="caution">
    <text evidence="12">The sequence shown here is derived from an EMBL/GenBank/DDBJ whole genome shotgun (WGS) entry which is preliminary data.</text>
</comment>
<dbReference type="Pfam" id="PF00270">
    <property type="entry name" value="DEAD"/>
    <property type="match status" value="1"/>
</dbReference>
<dbReference type="EMBL" id="JAFNEN010000169">
    <property type="protein sequence ID" value="KAG8190964.1"/>
    <property type="molecule type" value="Genomic_DNA"/>
</dbReference>
<dbReference type="InterPro" id="IPR036612">
    <property type="entry name" value="KH_dom_type_1_sf"/>
</dbReference>
<dbReference type="InterPro" id="IPR014001">
    <property type="entry name" value="Helicase_ATP-bd"/>
</dbReference>
<dbReference type="Pfam" id="PF00271">
    <property type="entry name" value="Helicase_C"/>
    <property type="match status" value="1"/>
</dbReference>
<dbReference type="InterPro" id="IPR011545">
    <property type="entry name" value="DEAD/DEAH_box_helicase_dom"/>
</dbReference>
<comment type="catalytic activity">
    <reaction evidence="6">
        <text>ATP + H2O = ADP + phosphate + H(+)</text>
        <dbReference type="Rhea" id="RHEA:13065"/>
        <dbReference type="ChEBI" id="CHEBI:15377"/>
        <dbReference type="ChEBI" id="CHEBI:15378"/>
        <dbReference type="ChEBI" id="CHEBI:30616"/>
        <dbReference type="ChEBI" id="CHEBI:43474"/>
        <dbReference type="ChEBI" id="CHEBI:456216"/>
        <dbReference type="EC" id="3.6.4.13"/>
    </reaction>
</comment>
<evidence type="ECO:0000313" key="13">
    <source>
        <dbReference type="Proteomes" id="UP000827092"/>
    </source>
</evidence>
<evidence type="ECO:0000256" key="4">
    <source>
        <dbReference type="ARBA" id="ARBA00022806"/>
    </source>
</evidence>
<evidence type="ECO:0000256" key="2">
    <source>
        <dbReference type="ARBA" id="ARBA00022741"/>
    </source>
</evidence>
<dbReference type="FunFam" id="3.40.50.300:FF:000008">
    <property type="entry name" value="ATP-dependent RNA helicase RhlB"/>
    <property type="match status" value="1"/>
</dbReference>
<keyword evidence="3 8" id="KW-0378">Hydrolase</keyword>
<dbReference type="CDD" id="cd18787">
    <property type="entry name" value="SF2_C_DEAD"/>
    <property type="match status" value="1"/>
</dbReference>
<dbReference type="InterPro" id="IPR027417">
    <property type="entry name" value="P-loop_NTPase"/>
</dbReference>
<feature type="compositionally biased region" description="Basic and acidic residues" evidence="9">
    <location>
        <begin position="28"/>
        <end position="53"/>
    </location>
</feature>
<dbReference type="InterPro" id="IPR004087">
    <property type="entry name" value="KH_dom"/>
</dbReference>
<dbReference type="Pfam" id="PF00013">
    <property type="entry name" value="KH_1"/>
    <property type="match status" value="1"/>
</dbReference>
<dbReference type="Proteomes" id="UP000827092">
    <property type="component" value="Unassembled WGS sequence"/>
</dbReference>
<dbReference type="GO" id="GO:0003724">
    <property type="term" value="F:RNA helicase activity"/>
    <property type="evidence" value="ECO:0007669"/>
    <property type="project" value="UniProtKB-EC"/>
</dbReference>
<feature type="domain" description="Helicase ATP-binding" evidence="10">
    <location>
        <begin position="272"/>
        <end position="447"/>
    </location>
</feature>
<keyword evidence="13" id="KW-1185">Reference proteome</keyword>
<evidence type="ECO:0000313" key="12">
    <source>
        <dbReference type="EMBL" id="KAG8190964.1"/>
    </source>
</evidence>
<name>A0AAV6V2X1_9ARAC</name>
<accession>A0AAV6V2X1</accession>
<keyword evidence="4 8" id="KW-0347">Helicase</keyword>
<dbReference type="InterPro" id="IPR000629">
    <property type="entry name" value="RNA-helicase_DEAD-box_CS"/>
</dbReference>
<proteinExistence type="inferred from homology"/>
<dbReference type="AlphaFoldDB" id="A0AAV6V2X1"/>
<evidence type="ECO:0000259" key="10">
    <source>
        <dbReference type="PROSITE" id="PS51192"/>
    </source>
</evidence>
<dbReference type="GO" id="GO:0003723">
    <property type="term" value="F:RNA binding"/>
    <property type="evidence" value="ECO:0007669"/>
    <property type="project" value="UniProtKB-UniRule"/>
</dbReference>
<dbReference type="FunFam" id="3.40.50.300:FF:000079">
    <property type="entry name" value="probable ATP-dependent RNA helicase DDX17"/>
    <property type="match status" value="1"/>
</dbReference>
<evidence type="ECO:0000256" key="9">
    <source>
        <dbReference type="SAM" id="MobiDB-lite"/>
    </source>
</evidence>